<protein>
    <submittedName>
        <fullName evidence="2">Uncharacterized protein</fullName>
    </submittedName>
</protein>
<evidence type="ECO:0000313" key="2">
    <source>
        <dbReference type="EMBL" id="RPD57518.1"/>
    </source>
</evidence>
<dbReference type="EMBL" id="ML122280">
    <property type="protein sequence ID" value="RPD57518.1"/>
    <property type="molecule type" value="Genomic_DNA"/>
</dbReference>
<organism evidence="2 3">
    <name type="scientific">Lentinus tigrinus ALCF2SS1-6</name>
    <dbReference type="NCBI Taxonomy" id="1328759"/>
    <lineage>
        <taxon>Eukaryota</taxon>
        <taxon>Fungi</taxon>
        <taxon>Dikarya</taxon>
        <taxon>Basidiomycota</taxon>
        <taxon>Agaricomycotina</taxon>
        <taxon>Agaricomycetes</taxon>
        <taxon>Polyporales</taxon>
        <taxon>Polyporaceae</taxon>
        <taxon>Lentinus</taxon>
    </lineage>
</organism>
<feature type="compositionally biased region" description="Low complexity" evidence="1">
    <location>
        <begin position="213"/>
        <end position="227"/>
    </location>
</feature>
<feature type="compositionally biased region" description="Basic and acidic residues" evidence="1">
    <location>
        <begin position="600"/>
        <end position="609"/>
    </location>
</feature>
<dbReference type="STRING" id="1328759.A0A5C2S261"/>
<accession>A0A5C2S261</accession>
<evidence type="ECO:0000256" key="1">
    <source>
        <dbReference type="SAM" id="MobiDB-lite"/>
    </source>
</evidence>
<feature type="region of interest" description="Disordered" evidence="1">
    <location>
        <begin position="592"/>
        <end position="615"/>
    </location>
</feature>
<feature type="region of interest" description="Disordered" evidence="1">
    <location>
        <begin position="436"/>
        <end position="455"/>
    </location>
</feature>
<sequence length="740" mass="79636">MQATASPTIHAPPGTTAYLSGLVARAVASHPDLPIEPIILQSLLLCLIAQPRLPLGSVKPDRYTGPGVHLILRTKEEDVGVVVNLVALTLQHILGVSTHKHKIAQKAHLPSTPLRLKAQRPTPHVSTQGDRPDALLRSLFFRRPPHTSFSSNRSGTPRPRGGNSIDATPRSGSIPLAGQPKSPLVTVGHAPQRSASFPPPSTDGEDEDDYFDASSLASSRRPLLGGRTPASTMRSRGSRGRPNAQRLKTDPLPLSSLFTPPGEELEDLRQPTPSSVNTIRAQQSAAASERTNESGGTASALPKAVVVSGLEHATTPSQRALMRVLTERRLVFDRYDDEDAGSSGRDPDMEDGVWNLPDGFIMVYVCKLDPHERPAILNGLVDRFSMSADVSLQPAVRQSYLAYRAAHTPTPRGTPMVSPLALPHNGHAYFASQTPVHQSPARRTTPLPTPAPPAPPALPASELAYLRTLARPHPVAAPIFYPSVHANIKFPLPASNQQRAPPYAGLHPSLDMYILDLFSATRHHPALDGTLLTMRAHADAEALARAFRVLNGDTIGAALVYHEARMGDRETAAESLDSSSWVDGDSAAWRSADSLAQPKENGKVEKGSEESASALGNGMHGVRLRVDNEDGFRSFSGGFGEYLDGNEAELSPAEALDAAIKRAWPEVWDVSEEDVARIFPRVVSHRLRVRDGPDDEILGSVMWPAIPVEGGAGKEVANGVKLGWERKSVKEILVRVLADV</sequence>
<reference evidence="2" key="1">
    <citation type="journal article" date="2018" name="Genome Biol. Evol.">
        <title>Genomics and development of Lentinus tigrinus, a white-rot wood-decaying mushroom with dimorphic fruiting bodies.</title>
        <authorList>
            <person name="Wu B."/>
            <person name="Xu Z."/>
            <person name="Knudson A."/>
            <person name="Carlson A."/>
            <person name="Chen N."/>
            <person name="Kovaka S."/>
            <person name="LaButti K."/>
            <person name="Lipzen A."/>
            <person name="Pennachio C."/>
            <person name="Riley R."/>
            <person name="Schakwitz W."/>
            <person name="Umezawa K."/>
            <person name="Ohm R.A."/>
            <person name="Grigoriev I.V."/>
            <person name="Nagy L.G."/>
            <person name="Gibbons J."/>
            <person name="Hibbett D."/>
        </authorList>
    </citation>
    <scope>NUCLEOTIDE SEQUENCE [LARGE SCALE GENOMIC DNA]</scope>
    <source>
        <strain evidence="2">ALCF2SS1-6</strain>
    </source>
</reference>
<evidence type="ECO:0000313" key="3">
    <source>
        <dbReference type="Proteomes" id="UP000313359"/>
    </source>
</evidence>
<dbReference type="AlphaFoldDB" id="A0A5C2S261"/>
<proteinExistence type="predicted"/>
<name>A0A5C2S261_9APHY</name>
<dbReference type="Proteomes" id="UP000313359">
    <property type="component" value="Unassembled WGS sequence"/>
</dbReference>
<feature type="region of interest" description="Disordered" evidence="1">
    <location>
        <begin position="110"/>
        <end position="299"/>
    </location>
</feature>
<keyword evidence="3" id="KW-1185">Reference proteome</keyword>
<dbReference type="OrthoDB" id="5582146at2759"/>
<gene>
    <name evidence="2" type="ORF">L227DRAFT_530120</name>
</gene>
<feature type="compositionally biased region" description="Polar residues" evidence="1">
    <location>
        <begin position="271"/>
        <end position="286"/>
    </location>
</feature>